<dbReference type="InterPro" id="IPR029058">
    <property type="entry name" value="AB_hydrolase_fold"/>
</dbReference>
<reference evidence="3" key="1">
    <citation type="submission" date="2020-12" db="EMBL/GenBank/DDBJ databases">
        <title>Methylobrevis albus sp. nov., isolated from fresh water lack sediment.</title>
        <authorList>
            <person name="Zou Q."/>
        </authorList>
    </citation>
    <scope>NUCLEOTIDE SEQUENCE</scope>
    <source>
        <strain evidence="3">L22</strain>
    </source>
</reference>
<evidence type="ECO:0000256" key="1">
    <source>
        <dbReference type="ARBA" id="ARBA00022801"/>
    </source>
</evidence>
<comment type="caution">
    <text evidence="3">The sequence shown here is derived from an EMBL/GenBank/DDBJ whole genome shotgun (WGS) entry which is preliminary data.</text>
</comment>
<dbReference type="Gene3D" id="3.40.50.1820">
    <property type="entry name" value="alpha/beta hydrolase"/>
    <property type="match status" value="1"/>
</dbReference>
<dbReference type="InterPro" id="IPR013094">
    <property type="entry name" value="AB_hydrolase_3"/>
</dbReference>
<organism evidence="3 4">
    <name type="scientific">Methylobrevis albus</name>
    <dbReference type="NCBI Taxonomy" id="2793297"/>
    <lineage>
        <taxon>Bacteria</taxon>
        <taxon>Pseudomonadati</taxon>
        <taxon>Pseudomonadota</taxon>
        <taxon>Alphaproteobacteria</taxon>
        <taxon>Hyphomicrobiales</taxon>
        <taxon>Pleomorphomonadaceae</taxon>
        <taxon>Methylobrevis</taxon>
    </lineage>
</organism>
<dbReference type="RefSeq" id="WP_197310533.1">
    <property type="nucleotide sequence ID" value="NZ_JADZLT010000043.1"/>
</dbReference>
<gene>
    <name evidence="3" type="ORF">I5731_06355</name>
</gene>
<dbReference type="EMBL" id="JADZLT010000043">
    <property type="protein sequence ID" value="MBH0237438.1"/>
    <property type="molecule type" value="Genomic_DNA"/>
</dbReference>
<dbReference type="PANTHER" id="PTHR48081:SF8">
    <property type="entry name" value="ALPHA_BETA HYDROLASE FOLD-3 DOMAIN-CONTAINING PROTEIN-RELATED"/>
    <property type="match status" value="1"/>
</dbReference>
<dbReference type="SUPFAM" id="SSF53474">
    <property type="entry name" value="alpha/beta-Hydrolases"/>
    <property type="match status" value="1"/>
</dbReference>
<dbReference type="InterPro" id="IPR050300">
    <property type="entry name" value="GDXG_lipolytic_enzyme"/>
</dbReference>
<keyword evidence="4" id="KW-1185">Reference proteome</keyword>
<keyword evidence="1 3" id="KW-0378">Hydrolase</keyword>
<sequence length="319" mass="33089">MITLDPALFAAEAVPEETAALNARITAALAAGADKWSFPPAYVRAVRAAGKGPFPLQPPDPRATTEVIEGPHGAIPLRIFTPTAPATGVYLHIHGGGWVLGAADQQDGLLGAIVDGSGYAVVSVDYRLAPEHPYPQGPDDCEAAALWLLGAAKSRFGTERLAIGGESAGANLAAVTLLRLRDRQGLTCAGFAGANLVAGCFDLTLTPSARRYGETPLVLTTRDIRLFARLYLAEGDDPADPDVSPLHADLAGLPPALFTVGTADALLDDSLFMAARWAAAGNPADLDLVPGGAHVFQMFDSAATTASLARMTAFLRDLA</sequence>
<protein>
    <submittedName>
        <fullName evidence="3">Alpha/beta hydrolase</fullName>
    </submittedName>
</protein>
<proteinExistence type="predicted"/>
<evidence type="ECO:0000313" key="4">
    <source>
        <dbReference type="Proteomes" id="UP000631694"/>
    </source>
</evidence>
<evidence type="ECO:0000259" key="2">
    <source>
        <dbReference type="Pfam" id="PF07859"/>
    </source>
</evidence>
<evidence type="ECO:0000313" key="3">
    <source>
        <dbReference type="EMBL" id="MBH0237438.1"/>
    </source>
</evidence>
<dbReference type="AlphaFoldDB" id="A0A931I193"/>
<dbReference type="PANTHER" id="PTHR48081">
    <property type="entry name" value="AB HYDROLASE SUPERFAMILY PROTEIN C4A8.06C"/>
    <property type="match status" value="1"/>
</dbReference>
<dbReference type="Proteomes" id="UP000631694">
    <property type="component" value="Unassembled WGS sequence"/>
</dbReference>
<name>A0A931I193_9HYPH</name>
<dbReference type="Pfam" id="PF07859">
    <property type="entry name" value="Abhydrolase_3"/>
    <property type="match status" value="1"/>
</dbReference>
<feature type="domain" description="Alpha/beta hydrolase fold-3" evidence="2">
    <location>
        <begin position="91"/>
        <end position="297"/>
    </location>
</feature>
<accession>A0A931I193</accession>
<dbReference type="GO" id="GO:0016787">
    <property type="term" value="F:hydrolase activity"/>
    <property type="evidence" value="ECO:0007669"/>
    <property type="project" value="UniProtKB-KW"/>
</dbReference>